<dbReference type="RefSeq" id="WP_380581940.1">
    <property type="nucleotide sequence ID" value="NZ_JBHSQJ010000034.1"/>
</dbReference>
<reference evidence="5" key="1">
    <citation type="journal article" date="2019" name="Int. J. Syst. Evol. Microbiol.">
        <title>The Global Catalogue of Microorganisms (GCM) 10K type strain sequencing project: providing services to taxonomists for standard genome sequencing and annotation.</title>
        <authorList>
            <consortium name="The Broad Institute Genomics Platform"/>
            <consortium name="The Broad Institute Genome Sequencing Center for Infectious Disease"/>
            <person name="Wu L."/>
            <person name="Ma J."/>
        </authorList>
    </citation>
    <scope>NUCLEOTIDE SEQUENCE [LARGE SCALE GENOMIC DNA]</scope>
    <source>
        <strain evidence="5">JCM 4816</strain>
    </source>
</reference>
<dbReference type="EC" id="2.3.1.-" evidence="4"/>
<proteinExistence type="predicted"/>
<dbReference type="GO" id="GO:0016746">
    <property type="term" value="F:acyltransferase activity"/>
    <property type="evidence" value="ECO:0007669"/>
    <property type="project" value="UniProtKB-KW"/>
</dbReference>
<evidence type="ECO:0000256" key="2">
    <source>
        <dbReference type="ARBA" id="ARBA00023315"/>
    </source>
</evidence>
<keyword evidence="5" id="KW-1185">Reference proteome</keyword>
<dbReference type="Proteomes" id="UP001596174">
    <property type="component" value="Unassembled WGS sequence"/>
</dbReference>
<keyword evidence="1 4" id="KW-0808">Transferase</keyword>
<evidence type="ECO:0000313" key="4">
    <source>
        <dbReference type="EMBL" id="MFC5907476.1"/>
    </source>
</evidence>
<dbReference type="CDD" id="cd04301">
    <property type="entry name" value="NAT_SF"/>
    <property type="match status" value="1"/>
</dbReference>
<evidence type="ECO:0000256" key="1">
    <source>
        <dbReference type="ARBA" id="ARBA00022679"/>
    </source>
</evidence>
<name>A0ABW1G2X6_9ACTN</name>
<accession>A0ABW1G2X6</accession>
<evidence type="ECO:0000313" key="5">
    <source>
        <dbReference type="Proteomes" id="UP001596174"/>
    </source>
</evidence>
<feature type="domain" description="N-acetyltransferase" evidence="3">
    <location>
        <begin position="1"/>
        <end position="146"/>
    </location>
</feature>
<dbReference type="InterPro" id="IPR000182">
    <property type="entry name" value="GNAT_dom"/>
</dbReference>
<evidence type="ECO:0000259" key="3">
    <source>
        <dbReference type="PROSITE" id="PS51186"/>
    </source>
</evidence>
<comment type="caution">
    <text evidence="4">The sequence shown here is derived from an EMBL/GenBank/DDBJ whole genome shotgun (WGS) entry which is preliminary data.</text>
</comment>
<dbReference type="PROSITE" id="PS51186">
    <property type="entry name" value="GNAT"/>
    <property type="match status" value="1"/>
</dbReference>
<dbReference type="Pfam" id="PF00583">
    <property type="entry name" value="Acetyltransf_1"/>
    <property type="match status" value="1"/>
</dbReference>
<organism evidence="4 5">
    <name type="scientific">Streptacidiphilus monticola</name>
    <dbReference type="NCBI Taxonomy" id="2161674"/>
    <lineage>
        <taxon>Bacteria</taxon>
        <taxon>Bacillati</taxon>
        <taxon>Actinomycetota</taxon>
        <taxon>Actinomycetes</taxon>
        <taxon>Kitasatosporales</taxon>
        <taxon>Streptomycetaceae</taxon>
        <taxon>Streptacidiphilus</taxon>
    </lineage>
</organism>
<dbReference type="SUPFAM" id="SSF55729">
    <property type="entry name" value="Acyl-CoA N-acyltransferases (Nat)"/>
    <property type="match status" value="1"/>
</dbReference>
<protein>
    <submittedName>
        <fullName evidence="4">GNAT family N-acetyltransferase</fullName>
        <ecNumber evidence="4">2.3.1.-</ecNumber>
    </submittedName>
</protein>
<dbReference type="Gene3D" id="3.40.630.30">
    <property type="match status" value="1"/>
</dbReference>
<gene>
    <name evidence="4" type="ORF">ACFP3V_09600</name>
</gene>
<sequence length="190" mass="21236">MQLRDYRPADERSWLHCRVLAFLSTPYFDDVLTSKPTIAPPGFSLVMAQDGEGSGQITGVIDVAIDGTLATIETIAVHPDHQRTGLGRALLHAARARARAAGADHLDAWTRDQPETLAWYRARGFAESEHYVHVYANHYTDPAELARAVPGPRPGLRPVTAFLHAPLAREAELRREFRRVHVCRRFTLPL</sequence>
<dbReference type="EMBL" id="JBHSQJ010000034">
    <property type="protein sequence ID" value="MFC5907476.1"/>
    <property type="molecule type" value="Genomic_DNA"/>
</dbReference>
<dbReference type="InterPro" id="IPR050832">
    <property type="entry name" value="Bact_Acetyltransf"/>
</dbReference>
<dbReference type="PANTHER" id="PTHR43877">
    <property type="entry name" value="AMINOALKYLPHOSPHONATE N-ACETYLTRANSFERASE-RELATED-RELATED"/>
    <property type="match status" value="1"/>
</dbReference>
<dbReference type="InterPro" id="IPR016181">
    <property type="entry name" value="Acyl_CoA_acyltransferase"/>
</dbReference>
<keyword evidence="2 4" id="KW-0012">Acyltransferase</keyword>